<comment type="caution">
    <text evidence="1">The sequence shown here is derived from an EMBL/GenBank/DDBJ whole genome shotgun (WGS) entry which is preliminary data.</text>
</comment>
<keyword evidence="2" id="KW-1185">Reference proteome</keyword>
<reference evidence="1 2" key="1">
    <citation type="journal article" date="2011" name="PLoS Pathog.">
        <title>Dynamic evolution of pathogenicity revealed by sequencing and comparative genomics of 19 Pseudomonas syringae isolates.</title>
        <authorList>
            <person name="Baltrus D.A."/>
            <person name="Nishimura M.T."/>
            <person name="Romanchuk A."/>
            <person name="Chang J.H."/>
            <person name="Mukhtar M.S."/>
            <person name="Cherkis K."/>
            <person name="Roach J."/>
            <person name="Grant S.R."/>
            <person name="Jones C.D."/>
            <person name="Dangl J.L."/>
        </authorList>
    </citation>
    <scope>NUCLEOTIDE SEQUENCE [LARGE SCALE GENOMIC DNA]</scope>
    <source>
        <strain evidence="1 2">1704B</strain>
    </source>
</reference>
<organism evidence="1 2">
    <name type="scientific">Pseudomonas syringae pv. pisi str. 1704B</name>
    <dbReference type="NCBI Taxonomy" id="629263"/>
    <lineage>
        <taxon>Bacteria</taxon>
        <taxon>Pseudomonadati</taxon>
        <taxon>Pseudomonadota</taxon>
        <taxon>Gammaproteobacteria</taxon>
        <taxon>Pseudomonadales</taxon>
        <taxon>Pseudomonadaceae</taxon>
        <taxon>Pseudomonas</taxon>
        <taxon>Pseudomonas syringae</taxon>
    </lineage>
</organism>
<dbReference type="Proteomes" id="UP000004986">
    <property type="component" value="Unassembled WGS sequence"/>
</dbReference>
<dbReference type="HOGENOM" id="CLU_3321919_0_0_6"/>
<dbReference type="InterPro" id="IPR029151">
    <property type="entry name" value="Sensor-like_sf"/>
</dbReference>
<feature type="non-terminal residue" evidence="1">
    <location>
        <position position="1"/>
    </location>
</feature>
<name>F3GRM5_PSESJ</name>
<dbReference type="BioCyc" id="PSYR629263:G11X0-8883-MONOMER"/>
<accession>F3GRM5</accession>
<gene>
    <name evidence="1" type="ORF">PSYPI_47978</name>
</gene>
<keyword evidence="1" id="KW-0418">Kinase</keyword>
<dbReference type="EMBL" id="AEAI01004643">
    <property type="protein sequence ID" value="EGH49728.1"/>
    <property type="molecule type" value="Genomic_DNA"/>
</dbReference>
<keyword evidence="1" id="KW-0808">Transferase</keyword>
<dbReference type="Gene3D" id="3.30.450.20">
    <property type="entry name" value="PAS domain"/>
    <property type="match status" value="1"/>
</dbReference>
<proteinExistence type="predicted"/>
<sequence length="38" mass="4081">EGYDPRQRPWYKSTVDAGKTILSAPYLASVGGLVVTIA</sequence>
<evidence type="ECO:0000313" key="2">
    <source>
        <dbReference type="Proteomes" id="UP000004986"/>
    </source>
</evidence>
<protein>
    <submittedName>
        <fullName evidence="1">Histidine kinase, HAMP region:Cache: chemotaxis sensory transducer</fullName>
    </submittedName>
</protein>
<feature type="non-terminal residue" evidence="1">
    <location>
        <position position="38"/>
    </location>
</feature>
<evidence type="ECO:0000313" key="1">
    <source>
        <dbReference type="EMBL" id="EGH49728.1"/>
    </source>
</evidence>
<dbReference type="AlphaFoldDB" id="F3GRM5"/>
<dbReference type="SUPFAM" id="SSF103190">
    <property type="entry name" value="Sensory domain-like"/>
    <property type="match status" value="1"/>
</dbReference>
<dbReference type="GO" id="GO:0016301">
    <property type="term" value="F:kinase activity"/>
    <property type="evidence" value="ECO:0007669"/>
    <property type="project" value="UniProtKB-KW"/>
</dbReference>